<dbReference type="EMBL" id="CP002156">
    <property type="protein sequence ID" value="ADM08740.1"/>
    <property type="molecule type" value="Genomic_DNA"/>
</dbReference>
<reference evidence="2" key="1">
    <citation type="submission" date="2010-08" db="EMBL/GenBank/DDBJ databases">
        <title>Genome sequence of Parvularcula bermudensis HTCC2503.</title>
        <authorList>
            <person name="Kang D.-M."/>
            <person name="Oh H.-M."/>
            <person name="Cho J.-C."/>
        </authorList>
    </citation>
    <scope>NUCLEOTIDE SEQUENCE [LARGE SCALE GENOMIC DNA]</scope>
    <source>
        <strain evidence="2">ATCC BAA-594 / HTCC2503 / KCTC 12087</strain>
    </source>
</reference>
<gene>
    <name evidence="1" type="ordered locus">PB2503_03322</name>
</gene>
<proteinExistence type="predicted"/>
<dbReference type="AlphaFoldDB" id="E0TDI5"/>
<dbReference type="RefSeq" id="WP_013299714.1">
    <property type="nucleotide sequence ID" value="NC_014414.1"/>
</dbReference>
<organism evidence="1 2">
    <name type="scientific">Parvularcula bermudensis (strain ATCC BAA-594 / HTCC2503 / KCTC 12087)</name>
    <dbReference type="NCBI Taxonomy" id="314260"/>
    <lineage>
        <taxon>Bacteria</taxon>
        <taxon>Pseudomonadati</taxon>
        <taxon>Pseudomonadota</taxon>
        <taxon>Alphaproteobacteria</taxon>
        <taxon>Parvularculales</taxon>
        <taxon>Parvularculaceae</taxon>
        <taxon>Parvularcula</taxon>
    </lineage>
</organism>
<dbReference type="OrthoDB" id="8481095at2"/>
<accession>E0TDI5</accession>
<protein>
    <submittedName>
        <fullName evidence="1">Uncharacterized protein</fullName>
    </submittedName>
</protein>
<reference evidence="1 2" key="2">
    <citation type="journal article" date="2011" name="J. Bacteriol.">
        <title>Complete genome sequence of strain HTCC2503T of Parvularcula bermudensis, the type species of the order "Parvularculales" in the class Alphaproteobacteria.</title>
        <authorList>
            <person name="Oh H.M."/>
            <person name="Kang I."/>
            <person name="Vergin K.L."/>
            <person name="Kang D."/>
            <person name="Rhee K.H."/>
            <person name="Giovannoni S.J."/>
            <person name="Cho J.C."/>
        </authorList>
    </citation>
    <scope>NUCLEOTIDE SEQUENCE [LARGE SCALE GENOMIC DNA]</scope>
    <source>
        <strain evidence="2">ATCC BAA-594 / HTCC2503 / KCTC 12087</strain>
    </source>
</reference>
<name>E0TDI5_PARBH</name>
<evidence type="ECO:0000313" key="2">
    <source>
        <dbReference type="Proteomes" id="UP000001302"/>
    </source>
</evidence>
<dbReference type="HOGENOM" id="CLU_2701417_0_0_5"/>
<sequence>MSEKLTDSRMRIQLAQFCFANSIAVDELYAALGVDMSTADAEVLAHMAGIIDGMTVAANRIRQHGLDNWASQN</sequence>
<keyword evidence="2" id="KW-1185">Reference proteome</keyword>
<dbReference type="STRING" id="314260.PB2503_03322"/>
<dbReference type="Proteomes" id="UP000001302">
    <property type="component" value="Chromosome"/>
</dbReference>
<evidence type="ECO:0000313" key="1">
    <source>
        <dbReference type="EMBL" id="ADM08740.1"/>
    </source>
</evidence>
<dbReference type="KEGG" id="pbr:PB2503_03322"/>